<dbReference type="GO" id="GO:0005829">
    <property type="term" value="C:cytosol"/>
    <property type="evidence" value="ECO:0007669"/>
    <property type="project" value="TreeGrafter"/>
</dbReference>
<evidence type="ECO:0000313" key="3">
    <source>
        <dbReference type="EMBL" id="KAJ7970668.1"/>
    </source>
</evidence>
<dbReference type="PANTHER" id="PTHR46122:SF5">
    <property type="entry name" value="F-BOX DOMAIN-CONTAINING PROTEIN"/>
    <property type="match status" value="1"/>
</dbReference>
<dbReference type="InterPro" id="IPR052439">
    <property type="entry name" value="F-box/Kelch-repeat"/>
</dbReference>
<proteinExistence type="predicted"/>
<sequence length="421" mass="47904">MLKEKGREVDEERENWWNDSSFTSKKGIIFRDSGASFWLRAHTQPPQKVMICDKQADLKQYEISTSKGSVGDSSGREPQDADYYVPTLSDELSLILARVSRSEYWKFAFVNKQFLTLLKSGELFKIRRQIGFKELSVFMSGSGKSNWLVFSKSLMTHTKLPDLPADDTFFEGDRESFCAGTHLMVSGRDFDGTVVGTVVWRYELETNQWFKGPSMITPRCLFASTTCGTFAFVAGGLTDKEVLNCAEKYNQETRSWESQPRMKQRRKRCSGCYMDNKFYVIGGQDEHDNRLTCGELFDEATNTWKLIPNMLEEIPASRSFLLIAVANNELYRLVASTNELKVYLKRSNSWKTLGPVPVRADANCGWGVAFKSLGDELLVMEGKTLYTCLPDPAAEKLQWKQIEYGSIKHNPFILNCCVMVA</sequence>
<dbReference type="AlphaFoldDB" id="A0AAD7M6I5"/>
<dbReference type="InterPro" id="IPR015915">
    <property type="entry name" value="Kelch-typ_b-propeller"/>
</dbReference>
<keyword evidence="1" id="KW-0880">Kelch repeat</keyword>
<comment type="caution">
    <text evidence="3">The sequence shown here is derived from an EMBL/GenBank/DDBJ whole genome shotgun (WGS) entry which is preliminary data.</text>
</comment>
<evidence type="ECO:0000256" key="1">
    <source>
        <dbReference type="ARBA" id="ARBA00022441"/>
    </source>
</evidence>
<dbReference type="EMBL" id="JARAOO010000004">
    <property type="protein sequence ID" value="KAJ7970668.1"/>
    <property type="molecule type" value="Genomic_DNA"/>
</dbReference>
<dbReference type="SMART" id="SM00612">
    <property type="entry name" value="Kelch"/>
    <property type="match status" value="3"/>
</dbReference>
<gene>
    <name evidence="3" type="ORF">O6P43_008814</name>
</gene>
<dbReference type="KEGG" id="qsa:O6P43_008814"/>
<dbReference type="GO" id="GO:0005634">
    <property type="term" value="C:nucleus"/>
    <property type="evidence" value="ECO:0007669"/>
    <property type="project" value="UniProtKB-ARBA"/>
</dbReference>
<dbReference type="Gene3D" id="2.120.10.80">
    <property type="entry name" value="Kelch-type beta propeller"/>
    <property type="match status" value="1"/>
</dbReference>
<dbReference type="Proteomes" id="UP001163823">
    <property type="component" value="Chromosome 4"/>
</dbReference>
<dbReference type="SUPFAM" id="SSF117281">
    <property type="entry name" value="Kelch motif"/>
    <property type="match status" value="1"/>
</dbReference>
<protein>
    <submittedName>
        <fullName evidence="3">F-box/kelch-repeat protein family</fullName>
    </submittedName>
</protein>
<keyword evidence="4" id="KW-1185">Reference proteome</keyword>
<evidence type="ECO:0000313" key="4">
    <source>
        <dbReference type="Proteomes" id="UP001163823"/>
    </source>
</evidence>
<reference evidence="3" key="1">
    <citation type="journal article" date="2023" name="Science">
        <title>Elucidation of the pathway for biosynthesis of saponin adjuvants from the soapbark tree.</title>
        <authorList>
            <person name="Reed J."/>
            <person name="Orme A."/>
            <person name="El-Demerdash A."/>
            <person name="Owen C."/>
            <person name="Martin L.B.B."/>
            <person name="Misra R.C."/>
            <person name="Kikuchi S."/>
            <person name="Rejzek M."/>
            <person name="Martin A.C."/>
            <person name="Harkess A."/>
            <person name="Leebens-Mack J."/>
            <person name="Louveau T."/>
            <person name="Stephenson M.J."/>
            <person name="Osbourn A."/>
        </authorList>
    </citation>
    <scope>NUCLEOTIDE SEQUENCE</scope>
    <source>
        <strain evidence="3">S10</strain>
    </source>
</reference>
<dbReference type="PANTHER" id="PTHR46122">
    <property type="entry name" value="GALACTOSE OXIDASE/KELCH REPEAT PROTEIN-RELATED"/>
    <property type="match status" value="1"/>
</dbReference>
<organism evidence="3 4">
    <name type="scientific">Quillaja saponaria</name>
    <name type="common">Soap bark tree</name>
    <dbReference type="NCBI Taxonomy" id="32244"/>
    <lineage>
        <taxon>Eukaryota</taxon>
        <taxon>Viridiplantae</taxon>
        <taxon>Streptophyta</taxon>
        <taxon>Embryophyta</taxon>
        <taxon>Tracheophyta</taxon>
        <taxon>Spermatophyta</taxon>
        <taxon>Magnoliopsida</taxon>
        <taxon>eudicotyledons</taxon>
        <taxon>Gunneridae</taxon>
        <taxon>Pentapetalae</taxon>
        <taxon>rosids</taxon>
        <taxon>fabids</taxon>
        <taxon>Fabales</taxon>
        <taxon>Quillajaceae</taxon>
        <taxon>Quillaja</taxon>
    </lineage>
</organism>
<name>A0AAD7M6I5_QUISA</name>
<accession>A0AAD7M6I5</accession>
<evidence type="ECO:0000256" key="2">
    <source>
        <dbReference type="ARBA" id="ARBA00022737"/>
    </source>
</evidence>
<dbReference type="Pfam" id="PF01344">
    <property type="entry name" value="Kelch_1"/>
    <property type="match status" value="2"/>
</dbReference>
<keyword evidence="2" id="KW-0677">Repeat</keyword>
<dbReference type="InterPro" id="IPR006652">
    <property type="entry name" value="Kelch_1"/>
</dbReference>